<dbReference type="GO" id="GO:0005576">
    <property type="term" value="C:extracellular region"/>
    <property type="evidence" value="ECO:0007669"/>
    <property type="project" value="UniProtKB-SubCell"/>
</dbReference>
<evidence type="ECO:0000256" key="6">
    <source>
        <dbReference type="ARBA" id="ARBA00022801"/>
    </source>
</evidence>
<dbReference type="InterPro" id="IPR033124">
    <property type="entry name" value="Ser_caboxypep_his_AS"/>
</dbReference>
<dbReference type="AlphaFoldDB" id="A0AAV8T0W3"/>
<evidence type="ECO:0000256" key="5">
    <source>
        <dbReference type="ARBA" id="ARBA00022670"/>
    </source>
</evidence>
<dbReference type="EMBL" id="JAIWQS010000007">
    <property type="protein sequence ID" value="KAJ8760036.1"/>
    <property type="molecule type" value="Genomic_DNA"/>
</dbReference>
<keyword evidence="3" id="KW-0964">Secreted</keyword>
<dbReference type="PANTHER" id="PTHR11802">
    <property type="entry name" value="SERINE PROTEASE FAMILY S10 SERINE CARBOXYPEPTIDASE"/>
    <property type="match status" value="1"/>
</dbReference>
<dbReference type="Proteomes" id="UP001159364">
    <property type="component" value="Linkage Group LG07"/>
</dbReference>
<dbReference type="GO" id="GO:0005773">
    <property type="term" value="C:vacuole"/>
    <property type="evidence" value="ECO:0007669"/>
    <property type="project" value="TreeGrafter"/>
</dbReference>
<evidence type="ECO:0000256" key="7">
    <source>
        <dbReference type="ARBA" id="ARBA00023180"/>
    </source>
</evidence>
<reference evidence="9 10" key="1">
    <citation type="submission" date="2021-09" db="EMBL/GenBank/DDBJ databases">
        <title>Genomic insights and catalytic innovation underlie evolution of tropane alkaloids biosynthesis.</title>
        <authorList>
            <person name="Wang Y.-J."/>
            <person name="Tian T."/>
            <person name="Huang J.-P."/>
            <person name="Huang S.-X."/>
        </authorList>
    </citation>
    <scope>NUCLEOTIDE SEQUENCE [LARGE SCALE GENOMIC DNA]</scope>
    <source>
        <strain evidence="9">KIB-2018</strain>
        <tissue evidence="9">Leaf</tissue>
    </source>
</reference>
<dbReference type="PRINTS" id="PR00724">
    <property type="entry name" value="CRBOXYPTASEC"/>
</dbReference>
<evidence type="ECO:0000256" key="2">
    <source>
        <dbReference type="ARBA" id="ARBA00009431"/>
    </source>
</evidence>
<keyword evidence="6 8" id="KW-0378">Hydrolase</keyword>
<evidence type="ECO:0000256" key="1">
    <source>
        <dbReference type="ARBA" id="ARBA00004613"/>
    </source>
</evidence>
<proteinExistence type="inferred from homology"/>
<evidence type="ECO:0000313" key="9">
    <source>
        <dbReference type="EMBL" id="KAJ8760036.1"/>
    </source>
</evidence>
<keyword evidence="5 8" id="KW-0645">Protease</keyword>
<dbReference type="InterPro" id="IPR018202">
    <property type="entry name" value="Ser_caboxypep_ser_AS"/>
</dbReference>
<feature type="chain" id="PRO_5043113860" description="Carboxypeptidase" evidence="8">
    <location>
        <begin position="23"/>
        <end position="484"/>
    </location>
</feature>
<accession>A0AAV8T0W3</accession>
<dbReference type="InterPro" id="IPR029058">
    <property type="entry name" value="AB_hydrolase_fold"/>
</dbReference>
<dbReference type="Gene3D" id="3.40.50.1820">
    <property type="entry name" value="alpha/beta hydrolase"/>
    <property type="match status" value="1"/>
</dbReference>
<dbReference type="EC" id="3.4.16.-" evidence="8"/>
<comment type="subcellular location">
    <subcellularLocation>
        <location evidence="1">Secreted</location>
    </subcellularLocation>
</comment>
<dbReference type="PANTHER" id="PTHR11802:SF421">
    <property type="entry name" value="CARBOXYPEPTIDASE"/>
    <property type="match status" value="1"/>
</dbReference>
<comment type="caution">
    <text evidence="9">The sequence shown here is derived from an EMBL/GenBank/DDBJ whole genome shotgun (WGS) entry which is preliminary data.</text>
</comment>
<protein>
    <recommendedName>
        <fullName evidence="8">Carboxypeptidase</fullName>
        <ecNumber evidence="8">3.4.16.-</ecNumber>
    </recommendedName>
</protein>
<dbReference type="GO" id="GO:0006508">
    <property type="term" value="P:proteolysis"/>
    <property type="evidence" value="ECO:0007669"/>
    <property type="project" value="UniProtKB-KW"/>
</dbReference>
<gene>
    <name evidence="9" type="ORF">K2173_010892</name>
</gene>
<dbReference type="FunFam" id="3.40.50.1820:FF:000453">
    <property type="entry name" value="Carboxypeptidase"/>
    <property type="match status" value="1"/>
</dbReference>
<name>A0AAV8T0W3_9ROSI</name>
<evidence type="ECO:0000256" key="4">
    <source>
        <dbReference type="ARBA" id="ARBA00022645"/>
    </source>
</evidence>
<keyword evidence="4 8" id="KW-0121">Carboxypeptidase</keyword>
<dbReference type="Gene3D" id="6.10.250.940">
    <property type="match status" value="1"/>
</dbReference>
<feature type="signal peptide" evidence="8">
    <location>
        <begin position="1"/>
        <end position="22"/>
    </location>
</feature>
<dbReference type="Gene3D" id="3.40.50.11320">
    <property type="match status" value="1"/>
</dbReference>
<sequence>MKHQLRWITIAVIYASFVQILCRELTGSQSQEDNKITSLPGQPNVSFQQYGGYIAVDESQNRALFYYFVEAESDPDSKPLVFWLNGGPGCSSLGGGGFSENGPFRPTSAGTLLQNDYSWNKEANILYLESPAGVGFSYSKNSSFYDHVNDTITAQDNFIFLQNWLLKFPQYKNRDLYITGESYAGHYVPQFAQLIVQSGLQTNLKGIAIGNPLMEFDTDINSIGDYYRSHGLISDEAFQFLSVTCNISRLQKEQLHGHVSASCQQVELLLSEEIPQDINPYDITADNCLSDSKSPRTKPWNYVFRPTFRYSSSNPKSQKSINHPKVEVDPCLGGEVDDYLNRKDVQEALHAQLVDISNWTGCSVLVRYDLNNVFIPTINVVGSLVESGIRVLIYSGDQDSVIPFIGSRAVVKNLATNLGLNATGYYRAWFENQQIGGWTQTYGGGKLTFATIRGAGHLAPYTSPRRSLAFFKAFISGKPLPEAY</sequence>
<dbReference type="GO" id="GO:0004185">
    <property type="term" value="F:serine-type carboxypeptidase activity"/>
    <property type="evidence" value="ECO:0007669"/>
    <property type="project" value="UniProtKB-UniRule"/>
</dbReference>
<dbReference type="SUPFAM" id="SSF53474">
    <property type="entry name" value="alpha/beta-Hydrolases"/>
    <property type="match status" value="1"/>
</dbReference>
<keyword evidence="10" id="KW-1185">Reference proteome</keyword>
<evidence type="ECO:0000313" key="10">
    <source>
        <dbReference type="Proteomes" id="UP001159364"/>
    </source>
</evidence>
<dbReference type="Pfam" id="PF00450">
    <property type="entry name" value="Peptidase_S10"/>
    <property type="match status" value="1"/>
</dbReference>
<keyword evidence="7" id="KW-0325">Glycoprotein</keyword>
<dbReference type="InterPro" id="IPR001563">
    <property type="entry name" value="Peptidase_S10"/>
</dbReference>
<evidence type="ECO:0000256" key="3">
    <source>
        <dbReference type="ARBA" id="ARBA00022525"/>
    </source>
</evidence>
<dbReference type="PROSITE" id="PS00131">
    <property type="entry name" value="CARBOXYPEPT_SER_SER"/>
    <property type="match status" value="1"/>
</dbReference>
<evidence type="ECO:0000256" key="8">
    <source>
        <dbReference type="RuleBase" id="RU361156"/>
    </source>
</evidence>
<organism evidence="9 10">
    <name type="scientific">Erythroxylum novogranatense</name>
    <dbReference type="NCBI Taxonomy" id="1862640"/>
    <lineage>
        <taxon>Eukaryota</taxon>
        <taxon>Viridiplantae</taxon>
        <taxon>Streptophyta</taxon>
        <taxon>Embryophyta</taxon>
        <taxon>Tracheophyta</taxon>
        <taxon>Spermatophyta</taxon>
        <taxon>Magnoliopsida</taxon>
        <taxon>eudicotyledons</taxon>
        <taxon>Gunneridae</taxon>
        <taxon>Pentapetalae</taxon>
        <taxon>rosids</taxon>
        <taxon>fabids</taxon>
        <taxon>Malpighiales</taxon>
        <taxon>Erythroxylaceae</taxon>
        <taxon>Erythroxylum</taxon>
    </lineage>
</organism>
<comment type="similarity">
    <text evidence="2 8">Belongs to the peptidase S10 family.</text>
</comment>
<dbReference type="PROSITE" id="PS00560">
    <property type="entry name" value="CARBOXYPEPT_SER_HIS"/>
    <property type="match status" value="1"/>
</dbReference>
<keyword evidence="8" id="KW-0732">Signal</keyword>